<dbReference type="AlphaFoldDB" id="A0A450TV67"/>
<accession>A0A450TV67</accession>
<evidence type="ECO:0000313" key="1">
    <source>
        <dbReference type="EMBL" id="VFJ53187.1"/>
    </source>
</evidence>
<protein>
    <submittedName>
        <fullName evidence="2">Uncharacterized protein</fullName>
    </submittedName>
</protein>
<sequence length="40" mass="4769">MIGATKIFDRTPNKPWEEKCFVREEQQEGYRIGGWGIERL</sequence>
<dbReference type="EMBL" id="CAADEZ010000111">
    <property type="protein sequence ID" value="VFJ53187.1"/>
    <property type="molecule type" value="Genomic_DNA"/>
</dbReference>
<evidence type="ECO:0000313" key="2">
    <source>
        <dbReference type="EMBL" id="VFJ72778.1"/>
    </source>
</evidence>
<proteinExistence type="predicted"/>
<name>A0A450TV67_9GAMM</name>
<organism evidence="2">
    <name type="scientific">Candidatus Kentrum sp. FM</name>
    <dbReference type="NCBI Taxonomy" id="2126340"/>
    <lineage>
        <taxon>Bacteria</taxon>
        <taxon>Pseudomonadati</taxon>
        <taxon>Pseudomonadota</taxon>
        <taxon>Gammaproteobacteria</taxon>
        <taxon>Candidatus Kentrum</taxon>
    </lineage>
</organism>
<reference evidence="2" key="1">
    <citation type="submission" date="2019-02" db="EMBL/GenBank/DDBJ databases">
        <authorList>
            <person name="Gruber-Vodicka R. H."/>
            <person name="Seah K. B. B."/>
        </authorList>
    </citation>
    <scope>NUCLEOTIDE SEQUENCE</scope>
    <source>
        <strain evidence="1">BECK_BZ163</strain>
        <strain evidence="3">BECK_BZ164</strain>
        <strain evidence="2">BECK_BZ165</strain>
    </source>
</reference>
<gene>
    <name evidence="1" type="ORF">BECKFM1743A_GA0114220_101118</name>
    <name evidence="3" type="ORF">BECKFM1743B_GA0114221_100937</name>
    <name evidence="2" type="ORF">BECKFM1743C_GA0114222_106702</name>
</gene>
<dbReference type="EMBL" id="CAADFA010000670">
    <property type="protein sequence ID" value="VFJ72778.1"/>
    <property type="molecule type" value="Genomic_DNA"/>
</dbReference>
<dbReference type="EMBL" id="CAADFL010000093">
    <property type="protein sequence ID" value="VFK09046.1"/>
    <property type="molecule type" value="Genomic_DNA"/>
</dbReference>
<evidence type="ECO:0000313" key="3">
    <source>
        <dbReference type="EMBL" id="VFK09046.1"/>
    </source>
</evidence>